<keyword evidence="5" id="KW-0997">Cell inner membrane</keyword>
<feature type="transmembrane region" description="Helical" evidence="12">
    <location>
        <begin position="275"/>
        <end position="298"/>
    </location>
</feature>
<dbReference type="InterPro" id="IPR002523">
    <property type="entry name" value="MgTranspt_CorA/ZnTranspt_ZntB"/>
</dbReference>
<evidence type="ECO:0000256" key="2">
    <source>
        <dbReference type="ARBA" id="ARBA00009765"/>
    </source>
</evidence>
<evidence type="ECO:0000256" key="11">
    <source>
        <dbReference type="SAM" id="Coils"/>
    </source>
</evidence>
<dbReference type="Proteomes" id="UP000198512">
    <property type="component" value="Unassembled WGS sequence"/>
</dbReference>
<keyword evidence="10 12" id="KW-0472">Membrane</keyword>
<gene>
    <name evidence="13" type="ORF">SAMN05216600_12027</name>
</gene>
<evidence type="ECO:0000313" key="14">
    <source>
        <dbReference type="Proteomes" id="UP000198512"/>
    </source>
</evidence>
<dbReference type="PANTHER" id="PTHR46494:SF3">
    <property type="entry name" value="ZINC TRANSPORT PROTEIN ZNTB"/>
    <property type="match status" value="1"/>
</dbReference>
<evidence type="ECO:0000256" key="10">
    <source>
        <dbReference type="ARBA" id="ARBA00023136"/>
    </source>
</evidence>
<keyword evidence="3" id="KW-0813">Transport</keyword>
<protein>
    <submittedName>
        <fullName evidence="13">Zinc transporter</fullName>
    </submittedName>
</protein>
<dbReference type="InterPro" id="IPR045863">
    <property type="entry name" value="CorA_TM1_TM2"/>
</dbReference>
<keyword evidence="14" id="KW-1185">Reference proteome</keyword>
<proteinExistence type="inferred from homology"/>
<keyword evidence="8 12" id="KW-1133">Transmembrane helix</keyword>
<dbReference type="Gene3D" id="3.30.460.20">
    <property type="entry name" value="CorA soluble domain-like"/>
    <property type="match status" value="1"/>
</dbReference>
<comment type="subcellular location">
    <subcellularLocation>
        <location evidence="1">Cell membrane</location>
        <topology evidence="1">Multi-pass membrane protein</topology>
    </subcellularLocation>
</comment>
<dbReference type="InterPro" id="IPR045861">
    <property type="entry name" value="CorA_cytoplasmic_dom"/>
</dbReference>
<evidence type="ECO:0000256" key="9">
    <source>
        <dbReference type="ARBA" id="ARBA00023065"/>
    </source>
</evidence>
<comment type="similarity">
    <text evidence="2">Belongs to the CorA metal ion transporter (MIT) (TC 1.A.35) family.</text>
</comment>
<keyword evidence="6 12" id="KW-0812">Transmembrane</keyword>
<evidence type="ECO:0000313" key="13">
    <source>
        <dbReference type="EMBL" id="SER26912.1"/>
    </source>
</evidence>
<accession>A0ABY1BNS3</accession>
<evidence type="ECO:0000256" key="3">
    <source>
        <dbReference type="ARBA" id="ARBA00022448"/>
    </source>
</evidence>
<dbReference type="SUPFAM" id="SSF143865">
    <property type="entry name" value="CorA soluble domain-like"/>
    <property type="match status" value="1"/>
</dbReference>
<evidence type="ECO:0000256" key="7">
    <source>
        <dbReference type="ARBA" id="ARBA00022833"/>
    </source>
</evidence>
<comment type="caution">
    <text evidence="13">The sequence shown here is derived from an EMBL/GenBank/DDBJ whole genome shotgun (WGS) entry which is preliminary data.</text>
</comment>
<reference evidence="13 14" key="1">
    <citation type="submission" date="2016-10" db="EMBL/GenBank/DDBJ databases">
        <authorList>
            <person name="Varghese N."/>
            <person name="Submissions S."/>
        </authorList>
    </citation>
    <scope>NUCLEOTIDE SEQUENCE [LARGE SCALE GENOMIC DNA]</scope>
    <source>
        <strain evidence="13 14">CIP 109853</strain>
    </source>
</reference>
<dbReference type="CDD" id="cd12833">
    <property type="entry name" value="ZntB-like_1"/>
    <property type="match status" value="1"/>
</dbReference>
<evidence type="ECO:0000256" key="5">
    <source>
        <dbReference type="ARBA" id="ARBA00022519"/>
    </source>
</evidence>
<evidence type="ECO:0000256" key="12">
    <source>
        <dbReference type="SAM" id="Phobius"/>
    </source>
</evidence>
<evidence type="ECO:0000256" key="8">
    <source>
        <dbReference type="ARBA" id="ARBA00022989"/>
    </source>
</evidence>
<keyword evidence="7" id="KW-0862">Zinc</keyword>
<evidence type="ECO:0000256" key="6">
    <source>
        <dbReference type="ARBA" id="ARBA00022692"/>
    </source>
</evidence>
<dbReference type="RefSeq" id="WP_069519724.1">
    <property type="nucleotide sequence ID" value="NZ_FOFP01000020.1"/>
</dbReference>
<evidence type="ECO:0000256" key="4">
    <source>
        <dbReference type="ARBA" id="ARBA00022475"/>
    </source>
</evidence>
<dbReference type="SUPFAM" id="SSF144083">
    <property type="entry name" value="Magnesium transport protein CorA, transmembrane region"/>
    <property type="match status" value="1"/>
</dbReference>
<keyword evidence="9" id="KW-0406">Ion transport</keyword>
<keyword evidence="4" id="KW-1003">Cell membrane</keyword>
<keyword evidence="11" id="KW-0175">Coiled coil</keyword>
<dbReference type="Pfam" id="PF01544">
    <property type="entry name" value="CorA"/>
    <property type="match status" value="1"/>
</dbReference>
<name>A0ABY1BNS3_9PSED</name>
<organism evidence="13 14">
    <name type="scientific">Pseudomonas cuatrocienegasensis</name>
    <dbReference type="NCBI Taxonomy" id="543360"/>
    <lineage>
        <taxon>Bacteria</taxon>
        <taxon>Pseudomonadati</taxon>
        <taxon>Pseudomonadota</taxon>
        <taxon>Gammaproteobacteria</taxon>
        <taxon>Pseudomonadales</taxon>
        <taxon>Pseudomonadaceae</taxon>
        <taxon>Pseudomonas</taxon>
    </lineage>
</organism>
<evidence type="ECO:0000256" key="1">
    <source>
        <dbReference type="ARBA" id="ARBA00004651"/>
    </source>
</evidence>
<feature type="transmembrane region" description="Helical" evidence="12">
    <location>
        <begin position="310"/>
        <end position="330"/>
    </location>
</feature>
<dbReference type="PANTHER" id="PTHR46494">
    <property type="entry name" value="CORA FAMILY METAL ION TRANSPORTER (EUROFUNG)"/>
    <property type="match status" value="1"/>
</dbReference>
<dbReference type="EMBL" id="FOFP01000020">
    <property type="protein sequence ID" value="SER26912.1"/>
    <property type="molecule type" value="Genomic_DNA"/>
</dbReference>
<sequence>MQDLPTPEQSTPPRGLVHAYILDGLGGGRPVTREQLNALVLREGQSLWLHWDRGHPQTQAWLRAESGLSEFACDLLLEENTRPRSLSVPDDAMLLFLRGVNLNPGAEPEDMVSLRIFADEQRVISLRLRPLRATEELIADLLAGVGPKTASELLLSLAHYLTDKVESLVAELSEQVDEQEELIDSDAQAQPDHDRLLHMRRRAAGLRRFLAPQREIFAQLARNGRAWFVADDSDYWNELHNRLTRYLEELDLSRERVSLVLEVENRRMDVRMNRIMYRFGVITGVFLPMSFLTGLLGINVGGMPGSDSPYGFLVACLLMLVLGLGQWWLFRRLRWL</sequence>
<dbReference type="Gene3D" id="1.20.58.340">
    <property type="entry name" value="Magnesium transport protein CorA, transmembrane region"/>
    <property type="match status" value="2"/>
</dbReference>
<feature type="coiled-coil region" evidence="11">
    <location>
        <begin position="162"/>
        <end position="189"/>
    </location>
</feature>